<keyword evidence="14" id="KW-0472">Membrane</keyword>
<comment type="caution">
    <text evidence="21">The sequence shown here is derived from an EMBL/GenBank/DDBJ whole genome shotgun (WGS) entry which is preliminary data.</text>
</comment>
<evidence type="ECO:0000256" key="15">
    <source>
        <dbReference type="ARBA" id="ARBA00023242"/>
    </source>
</evidence>
<evidence type="ECO:0000313" key="21">
    <source>
        <dbReference type="EMBL" id="CAJ0951747.1"/>
    </source>
</evidence>
<evidence type="ECO:0000256" key="8">
    <source>
        <dbReference type="ARBA" id="ARBA00022475"/>
    </source>
</evidence>
<evidence type="ECO:0000256" key="18">
    <source>
        <dbReference type="ARBA" id="ARBA00039463"/>
    </source>
</evidence>
<keyword evidence="9" id="KW-0963">Cytoplasm</keyword>
<dbReference type="InterPro" id="IPR014830">
    <property type="entry name" value="Glycolipid_transfer_prot_dom"/>
</dbReference>
<dbReference type="Proteomes" id="UP001176940">
    <property type="component" value="Unassembled WGS sequence"/>
</dbReference>
<evidence type="ECO:0000256" key="17">
    <source>
        <dbReference type="ARBA" id="ARBA00036900"/>
    </source>
</evidence>
<keyword evidence="7" id="KW-0813">Transport</keyword>
<organism evidence="21 22">
    <name type="scientific">Ranitomeya imitator</name>
    <name type="common">mimic poison frog</name>
    <dbReference type="NCBI Taxonomy" id="111125"/>
    <lineage>
        <taxon>Eukaryota</taxon>
        <taxon>Metazoa</taxon>
        <taxon>Chordata</taxon>
        <taxon>Craniata</taxon>
        <taxon>Vertebrata</taxon>
        <taxon>Euteleostomi</taxon>
        <taxon>Amphibia</taxon>
        <taxon>Batrachia</taxon>
        <taxon>Anura</taxon>
        <taxon>Neobatrachia</taxon>
        <taxon>Hyloidea</taxon>
        <taxon>Dendrobatidae</taxon>
        <taxon>Dendrobatinae</taxon>
        <taxon>Ranitomeya</taxon>
    </lineage>
</organism>
<proteinExistence type="inferred from homology"/>
<dbReference type="Gene3D" id="1.10.3520.10">
    <property type="entry name" value="Glycolipid transfer protein"/>
    <property type="match status" value="1"/>
</dbReference>
<accession>A0ABN9LZG6</accession>
<reference evidence="21" key="1">
    <citation type="submission" date="2023-07" db="EMBL/GenBank/DDBJ databases">
        <authorList>
            <person name="Stuckert A."/>
        </authorList>
    </citation>
    <scope>NUCLEOTIDE SEQUENCE</scope>
</reference>
<comment type="similarity">
    <text evidence="6">Belongs to the GLTP family.</text>
</comment>
<dbReference type="PANTHER" id="PTHR10219">
    <property type="entry name" value="GLYCOLIPID TRANSFER PROTEIN-RELATED"/>
    <property type="match status" value="1"/>
</dbReference>
<evidence type="ECO:0000313" key="22">
    <source>
        <dbReference type="Proteomes" id="UP001176940"/>
    </source>
</evidence>
<keyword evidence="8" id="KW-1003">Cell membrane</keyword>
<protein>
    <recommendedName>
        <fullName evidence="18">Ceramide-1-phosphate transfer protein</fullName>
    </recommendedName>
    <alternativeName>
        <fullName evidence="19">Glycolipid transfer protein domain-containing protein 1</fullName>
    </alternativeName>
</protein>
<dbReference type="InterPro" id="IPR036497">
    <property type="entry name" value="GLTP_sf"/>
</dbReference>
<evidence type="ECO:0000256" key="14">
    <source>
        <dbReference type="ARBA" id="ARBA00023136"/>
    </source>
</evidence>
<keyword evidence="11" id="KW-0333">Golgi apparatus</keyword>
<keyword evidence="10" id="KW-0967">Endosome</keyword>
<keyword evidence="13" id="KW-0446">Lipid-binding</keyword>
<evidence type="ECO:0000256" key="16">
    <source>
        <dbReference type="ARBA" id="ARBA00036393"/>
    </source>
</evidence>
<dbReference type="Pfam" id="PF08718">
    <property type="entry name" value="GLTP"/>
    <property type="match status" value="1"/>
</dbReference>
<comment type="subcellular location">
    <subcellularLocation>
        <location evidence="2">Cell membrane</location>
        <topology evidence="2">Peripheral membrane protein</topology>
        <orientation evidence="2">Cytoplasmic side</orientation>
    </subcellularLocation>
    <subcellularLocation>
        <location evidence="5">Cytoplasm</location>
        <location evidence="5">Cytosol</location>
    </subcellularLocation>
    <subcellularLocation>
        <location evidence="3">Endosome membrane</location>
        <topology evidence="3">Peripheral membrane protein</topology>
    </subcellularLocation>
    <subcellularLocation>
        <location evidence="1">Golgi apparatus</location>
        <location evidence="1">trans-Golgi network membrane</location>
        <topology evidence="1">Peripheral membrane protein</topology>
    </subcellularLocation>
    <subcellularLocation>
        <location evidence="4">Nucleus outer membrane</location>
        <topology evidence="4">Peripheral membrane protein</topology>
    </subcellularLocation>
</comment>
<evidence type="ECO:0000259" key="20">
    <source>
        <dbReference type="Pfam" id="PF08718"/>
    </source>
</evidence>
<dbReference type="SUPFAM" id="SSF110004">
    <property type="entry name" value="Glycolipid transfer protein, GLTP"/>
    <property type="match status" value="1"/>
</dbReference>
<name>A0ABN9LZG6_9NEOB</name>
<evidence type="ECO:0000256" key="10">
    <source>
        <dbReference type="ARBA" id="ARBA00022753"/>
    </source>
</evidence>
<keyword evidence="12" id="KW-0445">Lipid transport</keyword>
<evidence type="ECO:0000256" key="11">
    <source>
        <dbReference type="ARBA" id="ARBA00023034"/>
    </source>
</evidence>
<feature type="domain" description="Glycolipid transfer protein" evidence="20">
    <location>
        <begin position="192"/>
        <end position="339"/>
    </location>
</feature>
<comment type="catalytic activity">
    <reaction evidence="16">
        <text>N-(9Z-octadecenoyl)-sphing-4-enine-1-phosphate(in) = N-(9Z-octadecenoyl)-sphing-4-enine-1-phosphate(out)</text>
        <dbReference type="Rhea" id="RHEA:45688"/>
        <dbReference type="ChEBI" id="CHEBI:85378"/>
    </reaction>
    <physiologicalReaction direction="left-to-right" evidence="16">
        <dbReference type="Rhea" id="RHEA:45689"/>
    </physiologicalReaction>
</comment>
<evidence type="ECO:0000256" key="5">
    <source>
        <dbReference type="ARBA" id="ARBA00004514"/>
    </source>
</evidence>
<comment type="catalytic activity">
    <reaction evidence="17">
        <text>N-(hexadecanoyl)-sphing-4-enine-1-phosphate(in) = N-(hexadecanoyl)-sphing-4-enine-1-phosphate(out)</text>
        <dbReference type="Rhea" id="RHEA:45680"/>
        <dbReference type="ChEBI" id="CHEBI:72963"/>
    </reaction>
    <physiologicalReaction direction="left-to-right" evidence="17">
        <dbReference type="Rhea" id="RHEA:45681"/>
    </physiologicalReaction>
</comment>
<evidence type="ECO:0000256" key="6">
    <source>
        <dbReference type="ARBA" id="ARBA00007148"/>
    </source>
</evidence>
<evidence type="ECO:0000256" key="13">
    <source>
        <dbReference type="ARBA" id="ARBA00023121"/>
    </source>
</evidence>
<evidence type="ECO:0000256" key="12">
    <source>
        <dbReference type="ARBA" id="ARBA00023055"/>
    </source>
</evidence>
<sequence length="377" mass="41751">MRGRNSAPSSPGHRLGSGCVEKLQLLPTLCTIFTTCVGMSGRRIATAPYRTPAVSLPCTDCQRGGGRKAEHSGDITAVLCFTAGADTVSAGKLTAGDVTDTGIAALRLVTRYLPWLPGDFGIVEDSFNDAEVVPLIVGRWRELCVTAAPATTQRLTNEVVSLVVIVEEKFTLREVLVSFKSCLVDNDEDVIVEHYLNGWKGLVRFMNSLGTIFSFVSKDAVNKIQIMENYLKGENGERYRTLQSMVEYELSSDLVDVTKRGSHPESGCRTVLRLHRALRWLQLFLEKLRTSSEDSKTSTLCSEAYNDSLANYHPWIIRKTATVAFLALPARNMFFEVMNVGTAEDVVDMLGEAMPYVSKVYDFTQELYSQHNLLDLP</sequence>
<evidence type="ECO:0000256" key="9">
    <source>
        <dbReference type="ARBA" id="ARBA00022490"/>
    </source>
</evidence>
<evidence type="ECO:0000256" key="3">
    <source>
        <dbReference type="ARBA" id="ARBA00004481"/>
    </source>
</evidence>
<dbReference type="PANTHER" id="PTHR10219:SF20">
    <property type="entry name" value="CERAMIDE-1-PHOSPHATE TRANSFER PROTEIN"/>
    <property type="match status" value="1"/>
</dbReference>
<dbReference type="EMBL" id="CAUEEQ010033840">
    <property type="protein sequence ID" value="CAJ0951747.1"/>
    <property type="molecule type" value="Genomic_DNA"/>
</dbReference>
<gene>
    <name evidence="21" type="ORF">RIMI_LOCUS13601067</name>
</gene>
<evidence type="ECO:0000256" key="19">
    <source>
        <dbReference type="ARBA" id="ARBA00042989"/>
    </source>
</evidence>
<evidence type="ECO:0000256" key="1">
    <source>
        <dbReference type="ARBA" id="ARBA00004150"/>
    </source>
</evidence>
<evidence type="ECO:0000256" key="2">
    <source>
        <dbReference type="ARBA" id="ARBA00004413"/>
    </source>
</evidence>
<evidence type="ECO:0000256" key="4">
    <source>
        <dbReference type="ARBA" id="ARBA00004509"/>
    </source>
</evidence>
<keyword evidence="15" id="KW-0539">Nucleus</keyword>
<evidence type="ECO:0000256" key="7">
    <source>
        <dbReference type="ARBA" id="ARBA00022448"/>
    </source>
</evidence>
<keyword evidence="22" id="KW-1185">Reference proteome</keyword>